<organism evidence="2 3">
    <name type="scientific">Riemerella anatipestifer</name>
    <name type="common">Moraxella anatipestifer</name>
    <dbReference type="NCBI Taxonomy" id="34085"/>
    <lineage>
        <taxon>Bacteria</taxon>
        <taxon>Pseudomonadati</taxon>
        <taxon>Bacteroidota</taxon>
        <taxon>Flavobacteriia</taxon>
        <taxon>Flavobacteriales</taxon>
        <taxon>Weeksellaceae</taxon>
        <taxon>Riemerella</taxon>
    </lineage>
</organism>
<keyword evidence="1" id="KW-0472">Membrane</keyword>
<evidence type="ECO:0000313" key="2">
    <source>
        <dbReference type="EMBL" id="AQY21138.1"/>
    </source>
</evidence>
<feature type="transmembrane region" description="Helical" evidence="1">
    <location>
        <begin position="158"/>
        <end position="180"/>
    </location>
</feature>
<name>A0A1S7DPU1_RIEAN</name>
<accession>A0A1S7DPU1</accession>
<evidence type="ECO:0000256" key="1">
    <source>
        <dbReference type="SAM" id="Phobius"/>
    </source>
</evidence>
<keyword evidence="1" id="KW-1133">Transmembrane helix</keyword>
<dbReference type="Proteomes" id="UP000189883">
    <property type="component" value="Chromosome"/>
</dbReference>
<dbReference type="AlphaFoldDB" id="A0A1S7DPU1"/>
<sequence>MIQKDKRKKQVTLLRNFRKIHRITGALLFVFFFFISVSGLLLGWKKHSGGFILSKSYKGTSTELKDWLPLDSLHRNACKILHDSISPDLSLELDRIDVRKDKGMVKFVFSHHFWGVQLDGSTGKLLHIERRRSDYLEKIHDGSIIDFYLGTDGSPFKLIYTTVMGIALLIFTITGFWLWYGPKRMRKTARQ</sequence>
<dbReference type="Pfam" id="PF03929">
    <property type="entry name" value="PepSY_TM"/>
    <property type="match status" value="1"/>
</dbReference>
<keyword evidence="1" id="KW-0812">Transmembrane</keyword>
<dbReference type="EMBL" id="CP011859">
    <property type="protein sequence ID" value="AQY21138.1"/>
    <property type="molecule type" value="Genomic_DNA"/>
</dbReference>
<dbReference type="InterPro" id="IPR005625">
    <property type="entry name" value="PepSY-ass_TM"/>
</dbReference>
<evidence type="ECO:0000313" key="3">
    <source>
        <dbReference type="Proteomes" id="UP000189883"/>
    </source>
</evidence>
<feature type="transmembrane region" description="Helical" evidence="1">
    <location>
        <begin position="20"/>
        <end position="44"/>
    </location>
</feature>
<gene>
    <name evidence="2" type="ORF">AB406_0174</name>
</gene>
<evidence type="ECO:0008006" key="4">
    <source>
        <dbReference type="Google" id="ProtNLM"/>
    </source>
</evidence>
<reference evidence="2 3" key="1">
    <citation type="submission" date="2015-06" db="EMBL/GenBank/DDBJ databases">
        <title>R. anatipestifer strain HXb2 is the most virulent strain so far, and the genome sequence would help us uncover the pathogenesis.</title>
        <authorList>
            <person name="Hu Q."/>
            <person name="Qi J."/>
            <person name="Bo H."/>
            <person name="Liu G."/>
            <person name="Tao M."/>
            <person name="Ding Y."/>
            <person name="Xue Y."/>
        </authorList>
    </citation>
    <scope>NUCLEOTIDE SEQUENCE [LARGE SCALE GENOMIC DNA]</scope>
    <source>
        <strain evidence="2 3">HXb2</strain>
    </source>
</reference>
<dbReference type="RefSeq" id="WP_079206341.1">
    <property type="nucleotide sequence ID" value="NZ_CP011859.1"/>
</dbReference>
<protein>
    <recommendedName>
        <fullName evidence="4">DNA mismatch repair protein</fullName>
    </recommendedName>
</protein>
<proteinExistence type="predicted"/>